<comment type="caution">
    <text evidence="6">The sequence shown here is derived from an EMBL/GenBank/DDBJ whole genome shotgun (WGS) entry which is preliminary data.</text>
</comment>
<organism evidence="6 7">
    <name type="scientific">Jiangella asiatica</name>
    <dbReference type="NCBI Taxonomy" id="2530372"/>
    <lineage>
        <taxon>Bacteria</taxon>
        <taxon>Bacillati</taxon>
        <taxon>Actinomycetota</taxon>
        <taxon>Actinomycetes</taxon>
        <taxon>Jiangellales</taxon>
        <taxon>Jiangellaceae</taxon>
        <taxon>Jiangella</taxon>
    </lineage>
</organism>
<evidence type="ECO:0000313" key="6">
    <source>
        <dbReference type="EMBL" id="TDE11840.1"/>
    </source>
</evidence>
<dbReference type="PROSITE" id="PS51077">
    <property type="entry name" value="HTH_ICLR"/>
    <property type="match status" value="1"/>
</dbReference>
<dbReference type="AlphaFoldDB" id="A0A4R5DIP9"/>
<keyword evidence="2" id="KW-0238">DNA-binding</keyword>
<dbReference type="PANTHER" id="PTHR30136">
    <property type="entry name" value="HELIX-TURN-HELIX TRANSCRIPTIONAL REGULATOR, ICLR FAMILY"/>
    <property type="match status" value="1"/>
</dbReference>
<evidence type="ECO:0000256" key="3">
    <source>
        <dbReference type="ARBA" id="ARBA00023163"/>
    </source>
</evidence>
<dbReference type="InterPro" id="IPR005471">
    <property type="entry name" value="Tscrpt_reg_IclR_N"/>
</dbReference>
<dbReference type="SUPFAM" id="SSF55781">
    <property type="entry name" value="GAF domain-like"/>
    <property type="match status" value="1"/>
</dbReference>
<dbReference type="PROSITE" id="PS51078">
    <property type="entry name" value="ICLR_ED"/>
    <property type="match status" value="1"/>
</dbReference>
<proteinExistence type="predicted"/>
<keyword evidence="3" id="KW-0804">Transcription</keyword>
<dbReference type="SMART" id="SM00346">
    <property type="entry name" value="HTH_ICLR"/>
    <property type="match status" value="1"/>
</dbReference>
<evidence type="ECO:0000256" key="2">
    <source>
        <dbReference type="ARBA" id="ARBA00023125"/>
    </source>
</evidence>
<dbReference type="GO" id="GO:0003700">
    <property type="term" value="F:DNA-binding transcription factor activity"/>
    <property type="evidence" value="ECO:0007669"/>
    <property type="project" value="TreeGrafter"/>
</dbReference>
<dbReference type="InterPro" id="IPR036388">
    <property type="entry name" value="WH-like_DNA-bd_sf"/>
</dbReference>
<keyword evidence="7" id="KW-1185">Reference proteome</keyword>
<dbReference type="EMBL" id="SMKZ01000009">
    <property type="protein sequence ID" value="TDE11840.1"/>
    <property type="molecule type" value="Genomic_DNA"/>
</dbReference>
<dbReference type="Pfam" id="PF01614">
    <property type="entry name" value="IclR_C"/>
    <property type="match status" value="1"/>
</dbReference>
<feature type="domain" description="IclR-ED" evidence="5">
    <location>
        <begin position="71"/>
        <end position="218"/>
    </location>
</feature>
<name>A0A4R5DIP9_9ACTN</name>
<evidence type="ECO:0000259" key="5">
    <source>
        <dbReference type="PROSITE" id="PS51078"/>
    </source>
</evidence>
<evidence type="ECO:0000259" key="4">
    <source>
        <dbReference type="PROSITE" id="PS51077"/>
    </source>
</evidence>
<dbReference type="GO" id="GO:0045892">
    <property type="term" value="P:negative regulation of DNA-templated transcription"/>
    <property type="evidence" value="ECO:0007669"/>
    <property type="project" value="TreeGrafter"/>
</dbReference>
<dbReference type="PANTHER" id="PTHR30136:SF24">
    <property type="entry name" value="HTH-TYPE TRANSCRIPTIONAL REPRESSOR ALLR"/>
    <property type="match status" value="1"/>
</dbReference>
<dbReference type="GO" id="GO:0003677">
    <property type="term" value="F:DNA binding"/>
    <property type="evidence" value="ECO:0007669"/>
    <property type="project" value="UniProtKB-KW"/>
</dbReference>
<dbReference type="OrthoDB" id="156285at2"/>
<accession>A0A4R5DIP9</accession>
<dbReference type="Gene3D" id="3.30.450.40">
    <property type="match status" value="1"/>
</dbReference>
<dbReference type="InterPro" id="IPR029016">
    <property type="entry name" value="GAF-like_dom_sf"/>
</dbReference>
<dbReference type="InterPro" id="IPR014757">
    <property type="entry name" value="Tscrpt_reg_IclR_C"/>
</dbReference>
<keyword evidence="1" id="KW-0805">Transcription regulation</keyword>
<gene>
    <name evidence="6" type="ORF">E1269_08745</name>
</gene>
<evidence type="ECO:0000313" key="7">
    <source>
        <dbReference type="Proteomes" id="UP000294739"/>
    </source>
</evidence>
<dbReference type="InParanoid" id="A0A4R5DIP9"/>
<dbReference type="Gene3D" id="1.10.10.10">
    <property type="entry name" value="Winged helix-like DNA-binding domain superfamily/Winged helix DNA-binding domain"/>
    <property type="match status" value="1"/>
</dbReference>
<dbReference type="InterPro" id="IPR036390">
    <property type="entry name" value="WH_DNA-bd_sf"/>
</dbReference>
<protein>
    <submittedName>
        <fullName evidence="6">IclR family transcriptional regulator</fullName>
    </submittedName>
</protein>
<dbReference type="Proteomes" id="UP000294739">
    <property type="component" value="Unassembled WGS sequence"/>
</dbReference>
<feature type="domain" description="HTH iclR-type" evidence="4">
    <location>
        <begin position="9"/>
        <end position="70"/>
    </location>
</feature>
<dbReference type="InterPro" id="IPR050707">
    <property type="entry name" value="HTH_MetabolicPath_Reg"/>
</dbReference>
<evidence type="ECO:0000256" key="1">
    <source>
        <dbReference type="ARBA" id="ARBA00023015"/>
    </source>
</evidence>
<dbReference type="Pfam" id="PF09339">
    <property type="entry name" value="HTH_IclR"/>
    <property type="match status" value="1"/>
</dbReference>
<sequence>MVGPVVEISQTLDRGLRLLEVLAGSSSGLTVAEASGVLGVNRTIVYRLLATLEQHGLVRRVAGGRFCVGFAALTLASSVHPLLRQVAQPVLRSLAEDVGATAHLTIADGVEALAVAVVEPTRTDYHVAYRVGTRHPLERGAAGRAILAGRSGDVRAEAPGFVATTGELQTGASGVAAPVPAVAGVEASVGVIALGELDAESIGPRTVRAAVELARRLG</sequence>
<reference evidence="6 7" key="1">
    <citation type="submission" date="2019-03" db="EMBL/GenBank/DDBJ databases">
        <title>Draft genome sequences of novel Actinobacteria.</title>
        <authorList>
            <person name="Sahin N."/>
            <person name="Ay H."/>
            <person name="Saygin H."/>
        </authorList>
    </citation>
    <scope>NUCLEOTIDE SEQUENCE [LARGE SCALE GENOMIC DNA]</scope>
    <source>
        <strain evidence="6 7">5K138</strain>
    </source>
</reference>
<dbReference type="SUPFAM" id="SSF46785">
    <property type="entry name" value="Winged helix' DNA-binding domain"/>
    <property type="match status" value="1"/>
</dbReference>